<keyword evidence="2 5" id="KW-0732">Signal</keyword>
<sequence length="357" mass="41423">MRKHFFILFLLAALPATVGAQTRGIRIGYIDMEYILEKVPDYAEAKNQLELKAQKWKQEAEVKRNEINKLKENLKTERVLLTKELIEEREEEISFLETELLDFQQKRFGSTGDLITQKAVLVKPIQDQVFTIVQDIAESKKYDFIFDKSSDLTMLFGAERHNISDLVVRQLTRAEKREQLSNKQLKEEAEKERKQDMIDSNPDLAERQKLLEDKKAAREKIIEDRKLAAEEKKRAFEEKRAKLMEEREAKRNAAKTKTEDVKKTSSEPEKATTETVKEETKDGNVVEEKNTAAAQAIADKKAQAEQAKKDAAEERQKKLDERKKALEEKRKKILEEREAAKKEKEEKKTSGENNNGN</sequence>
<dbReference type="InterPro" id="IPR005632">
    <property type="entry name" value="Chaperone_Skp"/>
</dbReference>
<dbReference type="PANTHER" id="PTHR35089">
    <property type="entry name" value="CHAPERONE PROTEIN SKP"/>
    <property type="match status" value="1"/>
</dbReference>
<evidence type="ECO:0000256" key="4">
    <source>
        <dbReference type="SAM" id="MobiDB-lite"/>
    </source>
</evidence>
<dbReference type="InterPro" id="IPR024930">
    <property type="entry name" value="Skp_dom_sf"/>
</dbReference>
<keyword evidence="3" id="KW-0175">Coiled coil</keyword>
<dbReference type="GO" id="GO:0051082">
    <property type="term" value="F:unfolded protein binding"/>
    <property type="evidence" value="ECO:0007669"/>
    <property type="project" value="InterPro"/>
</dbReference>
<evidence type="ECO:0000256" key="1">
    <source>
        <dbReference type="ARBA" id="ARBA00009091"/>
    </source>
</evidence>
<evidence type="ECO:0000256" key="2">
    <source>
        <dbReference type="ARBA" id="ARBA00022729"/>
    </source>
</evidence>
<protein>
    <submittedName>
        <fullName evidence="6">Outer membrane OmpH-like protein</fullName>
    </submittedName>
</protein>
<comment type="caution">
    <text evidence="6">The sequence shown here is derived from an EMBL/GenBank/DDBJ whole genome shotgun (WGS) entry which is preliminary data.</text>
</comment>
<comment type="similarity">
    <text evidence="1">Belongs to the Skp family.</text>
</comment>
<gene>
    <name evidence="6" type="ORF">CLV94_0952</name>
</gene>
<dbReference type="GO" id="GO:0005829">
    <property type="term" value="C:cytosol"/>
    <property type="evidence" value="ECO:0007669"/>
    <property type="project" value="TreeGrafter"/>
</dbReference>
<dbReference type="EMBL" id="RBLC01000001">
    <property type="protein sequence ID" value="RKS25904.1"/>
    <property type="molecule type" value="Genomic_DNA"/>
</dbReference>
<evidence type="ECO:0000256" key="3">
    <source>
        <dbReference type="SAM" id="Coils"/>
    </source>
</evidence>
<evidence type="ECO:0000256" key="5">
    <source>
        <dbReference type="SAM" id="SignalP"/>
    </source>
</evidence>
<feature type="compositionally biased region" description="Basic and acidic residues" evidence="4">
    <location>
        <begin position="298"/>
        <end position="350"/>
    </location>
</feature>
<dbReference type="PANTHER" id="PTHR35089:SF1">
    <property type="entry name" value="CHAPERONE PROTEIN SKP"/>
    <property type="match status" value="1"/>
</dbReference>
<feature type="region of interest" description="Disordered" evidence="4">
    <location>
        <begin position="179"/>
        <end position="204"/>
    </location>
</feature>
<dbReference type="RefSeq" id="WP_121375269.1">
    <property type="nucleotide sequence ID" value="NZ_RBLC01000001.1"/>
</dbReference>
<evidence type="ECO:0000313" key="7">
    <source>
        <dbReference type="Proteomes" id="UP000277579"/>
    </source>
</evidence>
<accession>A0A495MIU9</accession>
<feature type="signal peptide" evidence="5">
    <location>
        <begin position="1"/>
        <end position="20"/>
    </location>
</feature>
<dbReference type="SMART" id="SM00935">
    <property type="entry name" value="OmpH"/>
    <property type="match status" value="1"/>
</dbReference>
<reference evidence="6 7" key="1">
    <citation type="submission" date="2018-10" db="EMBL/GenBank/DDBJ databases">
        <title>Genomic Encyclopedia of Archaeal and Bacterial Type Strains, Phase II (KMG-II): from individual species to whole genera.</title>
        <authorList>
            <person name="Goeker M."/>
        </authorList>
    </citation>
    <scope>NUCLEOTIDE SEQUENCE [LARGE SCALE GENOMIC DNA]</scope>
    <source>
        <strain evidence="6 7">DSM 29537</strain>
    </source>
</reference>
<feature type="compositionally biased region" description="Basic and acidic residues" evidence="4">
    <location>
        <begin position="179"/>
        <end position="197"/>
    </location>
</feature>
<organism evidence="6 7">
    <name type="scientific">Flavobacterium endophyticum</name>
    <dbReference type="NCBI Taxonomy" id="1540163"/>
    <lineage>
        <taxon>Bacteria</taxon>
        <taxon>Pseudomonadati</taxon>
        <taxon>Bacteroidota</taxon>
        <taxon>Flavobacteriia</taxon>
        <taxon>Flavobacteriales</taxon>
        <taxon>Flavobacteriaceae</taxon>
        <taxon>Flavobacterium</taxon>
    </lineage>
</organism>
<feature type="compositionally biased region" description="Basic and acidic residues" evidence="4">
    <location>
        <begin position="244"/>
        <end position="290"/>
    </location>
</feature>
<evidence type="ECO:0000313" key="6">
    <source>
        <dbReference type="EMBL" id="RKS25904.1"/>
    </source>
</evidence>
<feature type="region of interest" description="Disordered" evidence="4">
    <location>
        <begin position="244"/>
        <end position="357"/>
    </location>
</feature>
<keyword evidence="7" id="KW-1185">Reference proteome</keyword>
<dbReference type="AlphaFoldDB" id="A0A495MIU9"/>
<proteinExistence type="inferred from homology"/>
<dbReference type="SUPFAM" id="SSF111384">
    <property type="entry name" value="OmpH-like"/>
    <property type="match status" value="1"/>
</dbReference>
<dbReference type="Proteomes" id="UP000277579">
    <property type="component" value="Unassembled WGS sequence"/>
</dbReference>
<dbReference type="Gene3D" id="3.30.910.20">
    <property type="entry name" value="Skp domain"/>
    <property type="match status" value="1"/>
</dbReference>
<dbReference type="OrthoDB" id="9788552at2"/>
<feature type="coiled-coil region" evidence="3">
    <location>
        <begin position="39"/>
        <end position="106"/>
    </location>
</feature>
<dbReference type="Pfam" id="PF03938">
    <property type="entry name" value="OmpH"/>
    <property type="match status" value="1"/>
</dbReference>
<dbReference type="GO" id="GO:0050821">
    <property type="term" value="P:protein stabilization"/>
    <property type="evidence" value="ECO:0007669"/>
    <property type="project" value="TreeGrafter"/>
</dbReference>
<name>A0A495MIU9_9FLAO</name>
<feature type="chain" id="PRO_5019870783" evidence="5">
    <location>
        <begin position="21"/>
        <end position="357"/>
    </location>
</feature>